<feature type="region of interest" description="Disordered" evidence="6">
    <location>
        <begin position="248"/>
        <end position="352"/>
    </location>
</feature>
<feature type="compositionally biased region" description="Polar residues" evidence="6">
    <location>
        <begin position="189"/>
        <end position="219"/>
    </location>
</feature>
<dbReference type="GO" id="GO:0000981">
    <property type="term" value="F:DNA-binding transcription factor activity, RNA polymerase II-specific"/>
    <property type="evidence" value="ECO:0007669"/>
    <property type="project" value="TreeGrafter"/>
</dbReference>
<evidence type="ECO:0000313" key="9">
    <source>
        <dbReference type="Proteomes" id="UP000596742"/>
    </source>
</evidence>
<comment type="caution">
    <text evidence="8">The sequence shown here is derived from an EMBL/GenBank/DDBJ whole genome shotgun (WGS) entry which is preliminary data.</text>
</comment>
<gene>
    <name evidence="8" type="ORF">MGAL_10B018479</name>
</gene>
<feature type="compositionally biased region" description="Basic and acidic residues" evidence="6">
    <location>
        <begin position="331"/>
        <end position="345"/>
    </location>
</feature>
<dbReference type="PANTHER" id="PTHR24394">
    <property type="entry name" value="ZINC FINGER PROTEIN"/>
    <property type="match status" value="1"/>
</dbReference>
<dbReference type="Gene3D" id="3.30.710.10">
    <property type="entry name" value="Potassium Channel Kv1.1, Chain A"/>
    <property type="match status" value="1"/>
</dbReference>
<dbReference type="InterPro" id="IPR000210">
    <property type="entry name" value="BTB/POZ_dom"/>
</dbReference>
<keyword evidence="4" id="KW-0862">Zinc</keyword>
<dbReference type="Proteomes" id="UP000596742">
    <property type="component" value="Unassembled WGS sequence"/>
</dbReference>
<name>A0A8B6GEM2_MYTGA</name>
<dbReference type="PROSITE" id="PS00028">
    <property type="entry name" value="ZINC_FINGER_C2H2_1"/>
    <property type="match status" value="1"/>
</dbReference>
<dbReference type="SMART" id="SM00355">
    <property type="entry name" value="ZnF_C2H2"/>
    <property type="match status" value="2"/>
</dbReference>
<accession>A0A8B6GEM2</accession>
<feature type="compositionally biased region" description="Basic and acidic residues" evidence="6">
    <location>
        <begin position="260"/>
        <end position="272"/>
    </location>
</feature>
<evidence type="ECO:0000256" key="6">
    <source>
        <dbReference type="SAM" id="MobiDB-lite"/>
    </source>
</evidence>
<sequence length="406" mass="46126">MDEVISVFVPGYKDQVFHSLHQLQQRGVNCDVTLKACDGTANIHSIILAANSEKHIYSKISQTNENHQVDCTKYQIHVIKAVVIFLYSGELVIEKSFYNDLVQLCKDLYLSSACDSFNHQYPITKVHPSTYDKDGVFERELYIHSNNSNSSYESTSTIPLGNDDLLATPMKTVSRGDSLYLKVTDLKNDQGTSSDDNNMETSSVEYGCTNDSRPSSSSLGENLINQIENIVMQCVDNEKKEKKGDVFPVLTMDNDSSPENSEKSDSKLKCEVTKSPSFNQNNTSLGRKAIKRPSRSLSSDTKEKPSRKKKKTSLNKKRKVTKVNKSNKRQRNIDNDEDAKDHQDCDMTDDTTSLKPKKQWKCTKCNLIFQSFSERAEHMRKLHKPYPCELCDWVGVQPHLYASHMY</sequence>
<dbReference type="OrthoDB" id="6087591at2759"/>
<keyword evidence="2" id="KW-0677">Repeat</keyword>
<dbReference type="PROSITE" id="PS50097">
    <property type="entry name" value="BTB"/>
    <property type="match status" value="1"/>
</dbReference>
<evidence type="ECO:0000256" key="5">
    <source>
        <dbReference type="ARBA" id="ARBA00023242"/>
    </source>
</evidence>
<dbReference type="InterPro" id="IPR011333">
    <property type="entry name" value="SKP1/BTB/POZ_sf"/>
</dbReference>
<dbReference type="Pfam" id="PF00651">
    <property type="entry name" value="BTB"/>
    <property type="match status" value="1"/>
</dbReference>
<feature type="compositionally biased region" description="Basic residues" evidence="6">
    <location>
        <begin position="305"/>
        <end position="330"/>
    </location>
</feature>
<feature type="region of interest" description="Disordered" evidence="6">
    <location>
        <begin position="187"/>
        <end position="219"/>
    </location>
</feature>
<reference evidence="8" key="1">
    <citation type="submission" date="2018-11" db="EMBL/GenBank/DDBJ databases">
        <authorList>
            <person name="Alioto T."/>
            <person name="Alioto T."/>
        </authorList>
    </citation>
    <scope>NUCLEOTIDE SEQUENCE</scope>
</reference>
<evidence type="ECO:0000256" key="1">
    <source>
        <dbReference type="ARBA" id="ARBA00022723"/>
    </source>
</evidence>
<keyword evidence="9" id="KW-1185">Reference proteome</keyword>
<dbReference type="InterPro" id="IPR013087">
    <property type="entry name" value="Znf_C2H2_type"/>
</dbReference>
<dbReference type="EMBL" id="UYJE01008329">
    <property type="protein sequence ID" value="VDI63039.1"/>
    <property type="molecule type" value="Genomic_DNA"/>
</dbReference>
<evidence type="ECO:0000259" key="7">
    <source>
        <dbReference type="PROSITE" id="PS50097"/>
    </source>
</evidence>
<feature type="non-terminal residue" evidence="8">
    <location>
        <position position="406"/>
    </location>
</feature>
<dbReference type="GO" id="GO:0005634">
    <property type="term" value="C:nucleus"/>
    <property type="evidence" value="ECO:0007669"/>
    <property type="project" value="TreeGrafter"/>
</dbReference>
<keyword evidence="1" id="KW-0479">Metal-binding</keyword>
<dbReference type="PANTHER" id="PTHR24394:SF29">
    <property type="entry name" value="MYONEURIN"/>
    <property type="match status" value="1"/>
</dbReference>
<evidence type="ECO:0000256" key="4">
    <source>
        <dbReference type="ARBA" id="ARBA00022833"/>
    </source>
</evidence>
<proteinExistence type="predicted"/>
<keyword evidence="5" id="KW-0539">Nucleus</keyword>
<evidence type="ECO:0000256" key="2">
    <source>
        <dbReference type="ARBA" id="ARBA00022737"/>
    </source>
</evidence>
<organism evidence="8 9">
    <name type="scientific">Mytilus galloprovincialis</name>
    <name type="common">Mediterranean mussel</name>
    <dbReference type="NCBI Taxonomy" id="29158"/>
    <lineage>
        <taxon>Eukaryota</taxon>
        <taxon>Metazoa</taxon>
        <taxon>Spiralia</taxon>
        <taxon>Lophotrochozoa</taxon>
        <taxon>Mollusca</taxon>
        <taxon>Bivalvia</taxon>
        <taxon>Autobranchia</taxon>
        <taxon>Pteriomorphia</taxon>
        <taxon>Mytilida</taxon>
        <taxon>Mytiloidea</taxon>
        <taxon>Mytilidae</taxon>
        <taxon>Mytilinae</taxon>
        <taxon>Mytilus</taxon>
    </lineage>
</organism>
<dbReference type="CDD" id="cd18186">
    <property type="entry name" value="BTB_POZ_ZBTB_KLHL-like"/>
    <property type="match status" value="1"/>
</dbReference>
<protein>
    <recommendedName>
        <fullName evidence="7">BTB domain-containing protein</fullName>
    </recommendedName>
</protein>
<dbReference type="SUPFAM" id="SSF54695">
    <property type="entry name" value="POZ domain"/>
    <property type="match status" value="1"/>
</dbReference>
<evidence type="ECO:0000256" key="3">
    <source>
        <dbReference type="ARBA" id="ARBA00022771"/>
    </source>
</evidence>
<keyword evidence="3" id="KW-0863">Zinc-finger</keyword>
<feature type="domain" description="BTB" evidence="7">
    <location>
        <begin position="30"/>
        <end position="95"/>
    </location>
</feature>
<dbReference type="AlphaFoldDB" id="A0A8B6GEM2"/>
<dbReference type="GO" id="GO:0008270">
    <property type="term" value="F:zinc ion binding"/>
    <property type="evidence" value="ECO:0007669"/>
    <property type="project" value="UniProtKB-KW"/>
</dbReference>
<evidence type="ECO:0000313" key="8">
    <source>
        <dbReference type="EMBL" id="VDI63039.1"/>
    </source>
</evidence>
<feature type="compositionally biased region" description="Polar residues" evidence="6">
    <location>
        <begin position="274"/>
        <end position="285"/>
    </location>
</feature>